<sequence>MYFCHECERLYVDDIVSEDTALCTTCGGPFIEIATHANMADLLQLARGRVISVTQYGAGDVGFVNGQHVMGSVLGMLFDTLQWHHPFGSAMASHSTEQGMSESQAREFLSRLQVLNNETSTSGEEAKICGICHDTDTEDNDVLVALPCSHCYHMNCIKKWITVKAQCPVCRNLIAAPQSGASEQ</sequence>
<gene>
    <name evidence="6" type="ORF">TVY486_1000780</name>
</gene>
<accession>G0U576</accession>
<keyword evidence="1" id="KW-0479">Metal-binding</keyword>
<evidence type="ECO:0000256" key="4">
    <source>
        <dbReference type="PROSITE-ProRule" id="PRU00175"/>
    </source>
</evidence>
<organism evidence="6">
    <name type="scientific">Trypanosoma vivax (strain Y486)</name>
    <dbReference type="NCBI Taxonomy" id="1055687"/>
    <lineage>
        <taxon>Eukaryota</taxon>
        <taxon>Discoba</taxon>
        <taxon>Euglenozoa</taxon>
        <taxon>Kinetoplastea</taxon>
        <taxon>Metakinetoplastina</taxon>
        <taxon>Trypanosomatida</taxon>
        <taxon>Trypanosomatidae</taxon>
        <taxon>Trypanosoma</taxon>
        <taxon>Duttonella</taxon>
    </lineage>
</organism>
<evidence type="ECO:0000259" key="5">
    <source>
        <dbReference type="PROSITE" id="PS50089"/>
    </source>
</evidence>
<evidence type="ECO:0000256" key="1">
    <source>
        <dbReference type="ARBA" id="ARBA00022723"/>
    </source>
</evidence>
<dbReference type="OMA" id="FCHECER"/>
<evidence type="ECO:0000256" key="2">
    <source>
        <dbReference type="ARBA" id="ARBA00022771"/>
    </source>
</evidence>
<protein>
    <recommendedName>
        <fullName evidence="5">RING-type domain-containing protein</fullName>
    </recommendedName>
</protein>
<feature type="domain" description="RING-type" evidence="5">
    <location>
        <begin position="129"/>
        <end position="171"/>
    </location>
</feature>
<dbReference type="GO" id="GO:0008270">
    <property type="term" value="F:zinc ion binding"/>
    <property type="evidence" value="ECO:0007669"/>
    <property type="project" value="UniProtKB-KW"/>
</dbReference>
<reference evidence="6" key="1">
    <citation type="journal article" date="2012" name="Proc. Natl. Acad. Sci. U.S.A.">
        <title>Antigenic diversity is generated by distinct evolutionary mechanisms in African trypanosome species.</title>
        <authorList>
            <person name="Jackson A.P."/>
            <person name="Berry A."/>
            <person name="Aslett M."/>
            <person name="Allison H.C."/>
            <person name="Burton P."/>
            <person name="Vavrova-Anderson J."/>
            <person name="Brown R."/>
            <person name="Browne H."/>
            <person name="Corton N."/>
            <person name="Hauser H."/>
            <person name="Gamble J."/>
            <person name="Gilderthorp R."/>
            <person name="Marcello L."/>
            <person name="McQuillan J."/>
            <person name="Otto T.D."/>
            <person name="Quail M.A."/>
            <person name="Sanders M.J."/>
            <person name="van Tonder A."/>
            <person name="Ginger M.L."/>
            <person name="Field M.C."/>
            <person name="Barry J.D."/>
            <person name="Hertz-Fowler C."/>
            <person name="Berriman M."/>
        </authorList>
    </citation>
    <scope>NUCLEOTIDE SEQUENCE</scope>
    <source>
        <strain evidence="6">Y486</strain>
    </source>
</reference>
<dbReference type="SUPFAM" id="SSF57850">
    <property type="entry name" value="RING/U-box"/>
    <property type="match status" value="1"/>
</dbReference>
<dbReference type="InterPro" id="IPR011016">
    <property type="entry name" value="Znf_RING-CH"/>
</dbReference>
<dbReference type="Pfam" id="PF13639">
    <property type="entry name" value="zf-RING_2"/>
    <property type="match status" value="1"/>
</dbReference>
<dbReference type="PANTHER" id="PTHR45931">
    <property type="entry name" value="SI:CH211-59O9.10"/>
    <property type="match status" value="1"/>
</dbReference>
<evidence type="ECO:0000256" key="3">
    <source>
        <dbReference type="ARBA" id="ARBA00022833"/>
    </source>
</evidence>
<evidence type="ECO:0000313" key="6">
    <source>
        <dbReference type="EMBL" id="CCC51024.1"/>
    </source>
</evidence>
<dbReference type="PANTHER" id="PTHR45931:SF16">
    <property type="entry name" value="RING_U-BOX SUPERFAMILY PROTEIN"/>
    <property type="match status" value="1"/>
</dbReference>
<dbReference type="Gene3D" id="3.30.40.10">
    <property type="entry name" value="Zinc/RING finger domain, C3HC4 (zinc finger)"/>
    <property type="match status" value="1"/>
</dbReference>
<dbReference type="GO" id="GO:0061630">
    <property type="term" value="F:ubiquitin protein ligase activity"/>
    <property type="evidence" value="ECO:0007669"/>
    <property type="project" value="TreeGrafter"/>
</dbReference>
<dbReference type="InterPro" id="IPR001841">
    <property type="entry name" value="Znf_RING"/>
</dbReference>
<dbReference type="SMART" id="SM00184">
    <property type="entry name" value="RING"/>
    <property type="match status" value="1"/>
</dbReference>
<name>G0U576_TRYVY</name>
<keyword evidence="2 4" id="KW-0863">Zinc-finger</keyword>
<dbReference type="EMBL" id="HE573026">
    <property type="protein sequence ID" value="CCC51024.1"/>
    <property type="molecule type" value="Genomic_DNA"/>
</dbReference>
<keyword evidence="3" id="KW-0862">Zinc</keyword>
<dbReference type="GO" id="GO:0006511">
    <property type="term" value="P:ubiquitin-dependent protein catabolic process"/>
    <property type="evidence" value="ECO:0007669"/>
    <property type="project" value="TreeGrafter"/>
</dbReference>
<dbReference type="InterPro" id="IPR013083">
    <property type="entry name" value="Znf_RING/FYVE/PHD"/>
</dbReference>
<proteinExistence type="predicted"/>
<dbReference type="VEuPathDB" id="TriTrypDB:TvY486_1000780"/>
<dbReference type="GO" id="GO:0005634">
    <property type="term" value="C:nucleus"/>
    <property type="evidence" value="ECO:0007669"/>
    <property type="project" value="TreeGrafter"/>
</dbReference>
<dbReference type="SMART" id="SM00744">
    <property type="entry name" value="RINGv"/>
    <property type="match status" value="1"/>
</dbReference>
<dbReference type="AlphaFoldDB" id="G0U576"/>
<dbReference type="PROSITE" id="PS50089">
    <property type="entry name" value="ZF_RING_2"/>
    <property type="match status" value="1"/>
</dbReference>
<dbReference type="InterPro" id="IPR051834">
    <property type="entry name" value="RING_finger_E3_ligase"/>
</dbReference>